<keyword evidence="6 7" id="KW-0472">Membrane</keyword>
<comment type="similarity">
    <text evidence="2">Belongs to the DoxX family.</text>
</comment>
<keyword evidence="4 7" id="KW-0812">Transmembrane</keyword>
<accession>A0A3M0I1N8</accession>
<organism evidence="8 9">
    <name type="scientific">Streptomyces shenzhenensis</name>
    <dbReference type="NCBI Taxonomy" id="943815"/>
    <lineage>
        <taxon>Bacteria</taxon>
        <taxon>Bacillati</taxon>
        <taxon>Actinomycetota</taxon>
        <taxon>Actinomycetes</taxon>
        <taxon>Kitasatosporales</taxon>
        <taxon>Streptomycetaceae</taxon>
        <taxon>Streptomyces</taxon>
    </lineage>
</organism>
<dbReference type="InterPro" id="IPR032808">
    <property type="entry name" value="DoxX"/>
</dbReference>
<evidence type="ECO:0000313" key="9">
    <source>
        <dbReference type="Proteomes" id="UP000270471"/>
    </source>
</evidence>
<dbReference type="PANTHER" id="PTHR33452">
    <property type="entry name" value="OXIDOREDUCTASE CATD-RELATED"/>
    <property type="match status" value="1"/>
</dbReference>
<evidence type="ECO:0000256" key="2">
    <source>
        <dbReference type="ARBA" id="ARBA00006679"/>
    </source>
</evidence>
<feature type="transmembrane region" description="Helical" evidence="7">
    <location>
        <begin position="134"/>
        <end position="153"/>
    </location>
</feature>
<evidence type="ECO:0000256" key="5">
    <source>
        <dbReference type="ARBA" id="ARBA00022989"/>
    </source>
</evidence>
<keyword evidence="3" id="KW-1003">Cell membrane</keyword>
<feature type="transmembrane region" description="Helical" evidence="7">
    <location>
        <begin position="103"/>
        <end position="122"/>
    </location>
</feature>
<evidence type="ECO:0000256" key="6">
    <source>
        <dbReference type="ARBA" id="ARBA00023136"/>
    </source>
</evidence>
<evidence type="ECO:0000313" key="8">
    <source>
        <dbReference type="EMBL" id="RMB82082.1"/>
    </source>
</evidence>
<keyword evidence="9" id="KW-1185">Reference proteome</keyword>
<evidence type="ECO:0000256" key="7">
    <source>
        <dbReference type="SAM" id="Phobius"/>
    </source>
</evidence>
<feature type="transmembrane region" description="Helical" evidence="7">
    <location>
        <begin position="79"/>
        <end position="97"/>
    </location>
</feature>
<name>A0A3M0I1N8_9ACTN</name>
<dbReference type="Proteomes" id="UP000270471">
    <property type="component" value="Unassembled WGS sequence"/>
</dbReference>
<sequence>MRTVKRSTELMPDSARSVARRRTAPWLCADDWGRLLIRLTFGVLLVGHGCQKLFGLFGGPGLTATGTYFDGLGYRPGKVFALIGGLSEFFGGLGLAAGLFTPLAAAALVGVMINAMVTVSGAHGLWDQNGGIEYGICVAVVAVAIAALGPGRLALDRFFPWRDGGWPEAAVALGLGGIGAAVALSL</sequence>
<dbReference type="InterPro" id="IPR051907">
    <property type="entry name" value="DoxX-like_oxidoreductase"/>
</dbReference>
<proteinExistence type="inferred from homology"/>
<keyword evidence="5 7" id="KW-1133">Transmembrane helix</keyword>
<dbReference type="OrthoDB" id="346004at2"/>
<evidence type="ECO:0000256" key="1">
    <source>
        <dbReference type="ARBA" id="ARBA00004651"/>
    </source>
</evidence>
<dbReference type="GO" id="GO:0005886">
    <property type="term" value="C:plasma membrane"/>
    <property type="evidence" value="ECO:0007669"/>
    <property type="project" value="UniProtKB-SubCell"/>
</dbReference>
<dbReference type="PANTHER" id="PTHR33452:SF1">
    <property type="entry name" value="INNER MEMBRANE PROTEIN YPHA-RELATED"/>
    <property type="match status" value="1"/>
</dbReference>
<feature type="transmembrane region" description="Helical" evidence="7">
    <location>
        <begin position="165"/>
        <end position="184"/>
    </location>
</feature>
<dbReference type="EMBL" id="PENI01000025">
    <property type="protein sequence ID" value="RMB82082.1"/>
    <property type="molecule type" value="Genomic_DNA"/>
</dbReference>
<gene>
    <name evidence="8" type="ORF">CTZ28_31360</name>
</gene>
<dbReference type="AlphaFoldDB" id="A0A3M0I1N8"/>
<evidence type="ECO:0000256" key="4">
    <source>
        <dbReference type="ARBA" id="ARBA00022692"/>
    </source>
</evidence>
<protein>
    <submittedName>
        <fullName evidence="8">DoxX family protein</fullName>
    </submittedName>
</protein>
<evidence type="ECO:0000256" key="3">
    <source>
        <dbReference type="ARBA" id="ARBA00022475"/>
    </source>
</evidence>
<dbReference type="Pfam" id="PF07681">
    <property type="entry name" value="DoxX"/>
    <property type="match status" value="1"/>
</dbReference>
<comment type="caution">
    <text evidence="8">The sequence shown here is derived from an EMBL/GenBank/DDBJ whole genome shotgun (WGS) entry which is preliminary data.</text>
</comment>
<reference evidence="8 9" key="1">
    <citation type="submission" date="2017-11" db="EMBL/GenBank/DDBJ databases">
        <title>Draft genome of actinobacteria isolated from guarana (Paullinia cupana (Mart.) Ducke.</title>
        <authorList>
            <person name="Siqueira K.A."/>
            <person name="Liotti R.G."/>
            <person name="Mendes T.A.O."/>
            <person name="Soares M.A."/>
        </authorList>
    </citation>
    <scope>NUCLEOTIDE SEQUENCE [LARGE SCALE GENOMIC DNA]</scope>
    <source>
        <strain evidence="8 9">193</strain>
    </source>
</reference>
<comment type="subcellular location">
    <subcellularLocation>
        <location evidence="1">Cell membrane</location>
        <topology evidence="1">Multi-pass membrane protein</topology>
    </subcellularLocation>
</comment>